<dbReference type="Proteomes" id="UP000427906">
    <property type="component" value="Chromosome"/>
</dbReference>
<dbReference type="GO" id="GO:2001061">
    <property type="term" value="P:D-glycero-D-manno-heptose 7-phosphate biosynthetic process"/>
    <property type="evidence" value="ECO:0007669"/>
    <property type="project" value="UniProtKB-UniPathway"/>
</dbReference>
<feature type="binding site" evidence="9">
    <location>
        <position position="118"/>
    </location>
    <ligand>
        <name>substrate</name>
    </ligand>
</feature>
<comment type="similarity">
    <text evidence="3 9">Belongs to the SIS family. GmhA subfamily.</text>
</comment>
<evidence type="ECO:0000313" key="12">
    <source>
        <dbReference type="Proteomes" id="UP000427906"/>
    </source>
</evidence>
<protein>
    <recommendedName>
        <fullName evidence="9">Phosphoheptose isomerase</fullName>
        <ecNumber evidence="9">5.3.1.28</ecNumber>
    </recommendedName>
    <alternativeName>
        <fullName evidence="9">Sedoheptulose 7-phosphate isomerase</fullName>
    </alternativeName>
</protein>
<feature type="binding site" evidence="9">
    <location>
        <position position="173"/>
    </location>
    <ligand>
        <name>Zn(2+)</name>
        <dbReference type="ChEBI" id="CHEBI:29105"/>
    </ligand>
</feature>
<feature type="domain" description="SIS" evidence="10">
    <location>
        <begin position="30"/>
        <end position="189"/>
    </location>
</feature>
<feature type="binding site" evidence="9">
    <location>
        <position position="54"/>
    </location>
    <ligand>
        <name>Zn(2+)</name>
        <dbReference type="ChEBI" id="CHEBI:29105"/>
    </ligand>
</feature>
<proteinExistence type="inferred from homology"/>
<keyword evidence="8 9" id="KW-0119">Carbohydrate metabolism</keyword>
<evidence type="ECO:0000256" key="9">
    <source>
        <dbReference type="HAMAP-Rule" id="MF_00067"/>
    </source>
</evidence>
<keyword evidence="7 9" id="KW-0413">Isomerase</keyword>
<dbReference type="InterPro" id="IPR046348">
    <property type="entry name" value="SIS_dom_sf"/>
</dbReference>
<dbReference type="HAMAP" id="MF_00067">
    <property type="entry name" value="GmhA"/>
    <property type="match status" value="1"/>
</dbReference>
<evidence type="ECO:0000256" key="7">
    <source>
        <dbReference type="ARBA" id="ARBA00023235"/>
    </source>
</evidence>
<feature type="binding site" evidence="9">
    <location>
        <position position="58"/>
    </location>
    <ligand>
        <name>Zn(2+)</name>
        <dbReference type="ChEBI" id="CHEBI:29105"/>
    </ligand>
</feature>
<comment type="cofactor">
    <cofactor evidence="9">
        <name>Zn(2+)</name>
        <dbReference type="ChEBI" id="CHEBI:29105"/>
    </cofactor>
    <text evidence="9">Binds 1 zinc ion per subunit.</text>
</comment>
<dbReference type="AlphaFoldDB" id="A0A5K7YVY1"/>
<evidence type="ECO:0000313" key="11">
    <source>
        <dbReference type="EMBL" id="BBO72565.1"/>
    </source>
</evidence>
<evidence type="ECO:0000256" key="6">
    <source>
        <dbReference type="ARBA" id="ARBA00022833"/>
    </source>
</evidence>
<dbReference type="InterPro" id="IPR050099">
    <property type="entry name" value="SIS_GmhA/DiaA_subfam"/>
</dbReference>
<evidence type="ECO:0000256" key="4">
    <source>
        <dbReference type="ARBA" id="ARBA00022490"/>
    </source>
</evidence>
<keyword evidence="5 9" id="KW-0479">Metal-binding</keyword>
<reference evidence="11 12" key="1">
    <citation type="submission" date="2019-11" db="EMBL/GenBank/DDBJ databases">
        <title>Comparative genomics of hydrocarbon-degrading Desulfosarcina strains.</title>
        <authorList>
            <person name="Watanabe M."/>
            <person name="Kojima H."/>
            <person name="Fukui M."/>
        </authorList>
    </citation>
    <scope>NUCLEOTIDE SEQUENCE [LARGE SCALE GENOMIC DNA]</scope>
    <source>
        <strain evidence="11 12">PL12</strain>
    </source>
</reference>
<comment type="miscellaneous">
    <text evidence="9">The reaction produces a racemic mixture of D-glycero-alpha-D-manno-heptose 7-phosphate and D-glycero-beta-D-manno-heptose 7-phosphate.</text>
</comment>
<evidence type="ECO:0000259" key="10">
    <source>
        <dbReference type="PROSITE" id="PS51464"/>
    </source>
</evidence>
<feature type="binding site" evidence="9">
    <location>
        <position position="165"/>
    </location>
    <ligand>
        <name>Zn(2+)</name>
        <dbReference type="ChEBI" id="CHEBI:29105"/>
    </ligand>
</feature>
<dbReference type="CDD" id="cd05006">
    <property type="entry name" value="SIS_GmhA"/>
    <property type="match status" value="1"/>
</dbReference>
<feature type="binding site" evidence="9">
    <location>
        <begin position="113"/>
        <end position="115"/>
    </location>
    <ligand>
        <name>substrate</name>
    </ligand>
</feature>
<comment type="subcellular location">
    <subcellularLocation>
        <location evidence="2 9">Cytoplasm</location>
    </subcellularLocation>
</comment>
<dbReference type="InterPro" id="IPR035461">
    <property type="entry name" value="GmhA/DiaA"/>
</dbReference>
<dbReference type="GO" id="GO:0005975">
    <property type="term" value="P:carbohydrate metabolic process"/>
    <property type="evidence" value="ECO:0007669"/>
    <property type="project" value="UniProtKB-UniRule"/>
</dbReference>
<comment type="function">
    <text evidence="9">Catalyzes the isomerization of sedoheptulose 7-phosphate in D-glycero-D-manno-heptose 7-phosphate.</text>
</comment>
<evidence type="ECO:0000256" key="2">
    <source>
        <dbReference type="ARBA" id="ARBA00004496"/>
    </source>
</evidence>
<dbReference type="GO" id="GO:0008270">
    <property type="term" value="F:zinc ion binding"/>
    <property type="evidence" value="ECO:0007669"/>
    <property type="project" value="UniProtKB-UniRule"/>
</dbReference>
<feature type="binding site" evidence="9">
    <location>
        <position position="165"/>
    </location>
    <ligand>
        <name>substrate</name>
    </ligand>
</feature>
<evidence type="ECO:0000256" key="5">
    <source>
        <dbReference type="ARBA" id="ARBA00022723"/>
    </source>
</evidence>
<dbReference type="UniPathway" id="UPA00041">
    <property type="reaction ID" value="UER00436"/>
</dbReference>
<dbReference type="PANTHER" id="PTHR30390:SF6">
    <property type="entry name" value="DNAA INITIATOR-ASSOCIATING PROTEIN DIAA"/>
    <property type="match status" value="1"/>
</dbReference>
<dbReference type="InterPro" id="IPR004515">
    <property type="entry name" value="Phosphoheptose_Isoase"/>
</dbReference>
<keyword evidence="4 9" id="KW-0963">Cytoplasm</keyword>
<dbReference type="GO" id="GO:0005737">
    <property type="term" value="C:cytoplasm"/>
    <property type="evidence" value="ECO:0007669"/>
    <property type="project" value="UniProtKB-SubCell"/>
</dbReference>
<sequence length="191" mass="20302">MLNTMIDAHVQCLENLKPMAPVLKTAGDMLLQCLLDGGKLMICGNGGSASDAQHFAAEIVGRFERERRAYPAVALSTDTSILTAVGNDYGYREVFARQVAGLGRSGDVLIGISTSGHSENIVRAVEQAASSGLKTIGLLGKDGGTLSRLVDQAIVVDSATTARIQEAHIFILHYWAWLIESGLPQTHGDPV</sequence>
<dbReference type="Gene3D" id="3.40.50.10490">
    <property type="entry name" value="Glucose-6-phosphate isomerase like protein, domain 1"/>
    <property type="match status" value="1"/>
</dbReference>
<evidence type="ECO:0000256" key="3">
    <source>
        <dbReference type="ARBA" id="ARBA00009894"/>
    </source>
</evidence>
<dbReference type="PROSITE" id="PS51464">
    <property type="entry name" value="SIS"/>
    <property type="match status" value="1"/>
</dbReference>
<dbReference type="EMBL" id="AP021874">
    <property type="protein sequence ID" value="BBO72565.1"/>
    <property type="molecule type" value="Genomic_DNA"/>
</dbReference>
<keyword evidence="6 9" id="KW-0862">Zinc</keyword>
<dbReference type="PANTHER" id="PTHR30390">
    <property type="entry name" value="SEDOHEPTULOSE 7-PHOSPHATE ISOMERASE / DNAA INITIATOR-ASSOCIATING FACTOR FOR REPLICATION INITIATION"/>
    <property type="match status" value="1"/>
</dbReference>
<gene>
    <name evidence="9 11" type="primary">gmhA</name>
    <name evidence="11" type="ORF">DSCA_64950</name>
</gene>
<dbReference type="KEGG" id="dalk:DSCA_64950"/>
<comment type="pathway">
    <text evidence="9">Carbohydrate biosynthesis; D-glycero-D-manno-heptose 7-phosphate biosynthesis; D-glycero-alpha-D-manno-heptose 7-phosphate and D-glycero-beta-D-manno-heptose 7-phosphate from sedoheptulose 7-phosphate: step 1/1.</text>
</comment>
<feature type="binding site" evidence="9">
    <location>
        <begin position="45"/>
        <end position="47"/>
    </location>
    <ligand>
        <name>substrate</name>
    </ligand>
</feature>
<dbReference type="EC" id="5.3.1.28" evidence="9"/>
<dbReference type="Pfam" id="PF13580">
    <property type="entry name" value="SIS_2"/>
    <property type="match status" value="1"/>
</dbReference>
<dbReference type="GO" id="GO:0097367">
    <property type="term" value="F:carbohydrate derivative binding"/>
    <property type="evidence" value="ECO:0007669"/>
    <property type="project" value="InterPro"/>
</dbReference>
<comment type="catalytic activity">
    <reaction evidence="1 9">
        <text>2 D-sedoheptulose 7-phosphate = D-glycero-alpha-D-manno-heptose 7-phosphate + D-glycero-beta-D-manno-heptose 7-phosphate</text>
        <dbReference type="Rhea" id="RHEA:27489"/>
        <dbReference type="ChEBI" id="CHEBI:57483"/>
        <dbReference type="ChEBI" id="CHEBI:60203"/>
        <dbReference type="ChEBI" id="CHEBI:60204"/>
        <dbReference type="EC" id="5.3.1.28"/>
    </reaction>
</comment>
<dbReference type="SUPFAM" id="SSF53697">
    <property type="entry name" value="SIS domain"/>
    <property type="match status" value="1"/>
</dbReference>
<evidence type="ECO:0000256" key="8">
    <source>
        <dbReference type="ARBA" id="ARBA00023277"/>
    </source>
</evidence>
<organism evidence="11 12">
    <name type="scientific">Desulfosarcina alkanivorans</name>
    <dbReference type="NCBI Taxonomy" id="571177"/>
    <lineage>
        <taxon>Bacteria</taxon>
        <taxon>Pseudomonadati</taxon>
        <taxon>Thermodesulfobacteriota</taxon>
        <taxon>Desulfobacteria</taxon>
        <taxon>Desulfobacterales</taxon>
        <taxon>Desulfosarcinaceae</taxon>
        <taxon>Desulfosarcina</taxon>
    </lineage>
</organism>
<accession>A0A5K7YVY1</accession>
<name>A0A5K7YVY1_9BACT</name>
<dbReference type="InterPro" id="IPR001347">
    <property type="entry name" value="SIS_dom"/>
</dbReference>
<evidence type="ECO:0000256" key="1">
    <source>
        <dbReference type="ARBA" id="ARBA00000348"/>
    </source>
</evidence>
<dbReference type="GO" id="GO:0008968">
    <property type="term" value="F:D-sedoheptulose 7-phosphate isomerase activity"/>
    <property type="evidence" value="ECO:0007669"/>
    <property type="project" value="UniProtKB-UniRule"/>
</dbReference>
<feature type="binding site" evidence="9">
    <location>
        <position position="58"/>
    </location>
    <ligand>
        <name>substrate</name>
    </ligand>
</feature>
<keyword evidence="12" id="KW-1185">Reference proteome</keyword>
<feature type="binding site" evidence="9">
    <location>
        <begin position="87"/>
        <end position="88"/>
    </location>
    <ligand>
        <name>substrate</name>
    </ligand>
</feature>